<name>K9TR49_9CYAN</name>
<dbReference type="SUPFAM" id="SSF56801">
    <property type="entry name" value="Acetyl-CoA synthetase-like"/>
    <property type="match status" value="1"/>
</dbReference>
<dbReference type="EMBL" id="CP003607">
    <property type="protein sequence ID" value="AFY84863.1"/>
    <property type="molecule type" value="Genomic_DNA"/>
</dbReference>
<dbReference type="STRING" id="56110.Oscil6304_5375"/>
<dbReference type="KEGG" id="oac:Oscil6304_5375"/>
<dbReference type="PANTHER" id="PTHR36932">
    <property type="entry name" value="CAPSULAR POLYSACCHARIDE BIOSYNTHESIS PROTEIN"/>
    <property type="match status" value="1"/>
</dbReference>
<sequence>MKQLQHILPILGHYFRTKYGRQFHSREQLLAWQDQQVRKFFAEILPKSPFYQRYYQGLEIRDWQQFPLIDKARMMENFDTLNTVEIKKSEAFALALEAERSRNFKPTLGDFTVGLSSGTSGNRGLFIISQKEQQQWAGAILAKGLPQFILHRQRIAFFLRANSKLYETVQSNRIQFEYFDLFQSPESHLPRLNQYNPTILVAPPSMLRLLAAAKNRGELEITPNKIIAVAEVLDPLDKAYIEQEFGKIIHQFYQCTEGFLGYTCSHGTLHLNEDILVIQKEYLDPQSGKFIPIITDFNRTSQPIMRYRLDDILTERRTPCPCGSVFTALESIEGRQDDIFYLPSQTGPQLVPVFPDFIRRAIILASEDIVEYRVVQQSPNSLQIFLKVPPELQDSVRTQVTQGLLELCERSHCQLPQIDYLDYKMHTEPHQKLRRVQRRFRLET</sequence>
<keyword evidence="2" id="KW-1185">Reference proteome</keyword>
<dbReference type="InterPro" id="IPR012685">
    <property type="entry name" value="CHP02304_F390_synth-rel"/>
</dbReference>
<dbReference type="InParanoid" id="K9TR49"/>
<evidence type="ECO:0000313" key="2">
    <source>
        <dbReference type="Proteomes" id="UP000010367"/>
    </source>
</evidence>
<protein>
    <submittedName>
        <fullName evidence="1">Putative adenylate-forming enzyme</fullName>
    </submittedName>
</protein>
<dbReference type="Proteomes" id="UP000010367">
    <property type="component" value="Chromosome"/>
</dbReference>
<dbReference type="InterPro" id="IPR042099">
    <property type="entry name" value="ANL_N_sf"/>
</dbReference>
<dbReference type="PATRIC" id="fig|56110.3.peg.6582"/>
<dbReference type="AlphaFoldDB" id="K9TR49"/>
<dbReference type="RefSeq" id="WP_015151475.1">
    <property type="nucleotide sequence ID" value="NC_019693.1"/>
</dbReference>
<dbReference type="InterPro" id="IPR053158">
    <property type="entry name" value="CapK_Type1_Caps_Biosynth"/>
</dbReference>
<reference evidence="1 2" key="1">
    <citation type="submission" date="2012-06" db="EMBL/GenBank/DDBJ databases">
        <title>Finished chromosome of genome of Oscillatoria acuminata PCC 6304.</title>
        <authorList>
            <consortium name="US DOE Joint Genome Institute"/>
            <person name="Gugger M."/>
            <person name="Coursin T."/>
            <person name="Rippka R."/>
            <person name="Tandeau De Marsac N."/>
            <person name="Huntemann M."/>
            <person name="Wei C.-L."/>
            <person name="Han J."/>
            <person name="Detter J.C."/>
            <person name="Han C."/>
            <person name="Tapia R."/>
            <person name="Davenport K."/>
            <person name="Daligault H."/>
            <person name="Erkkila T."/>
            <person name="Gu W."/>
            <person name="Munk A.C.C."/>
            <person name="Teshima H."/>
            <person name="Xu Y."/>
            <person name="Chain P."/>
            <person name="Chen A."/>
            <person name="Krypides N."/>
            <person name="Mavromatis K."/>
            <person name="Markowitz V."/>
            <person name="Szeto E."/>
            <person name="Ivanova N."/>
            <person name="Mikhailova N."/>
            <person name="Ovchinnikova G."/>
            <person name="Pagani I."/>
            <person name="Pati A."/>
            <person name="Goodwin L."/>
            <person name="Peters L."/>
            <person name="Pitluck S."/>
            <person name="Woyke T."/>
            <person name="Kerfeld C."/>
        </authorList>
    </citation>
    <scope>NUCLEOTIDE SEQUENCE [LARGE SCALE GENOMIC DNA]</scope>
    <source>
        <strain evidence="1 2">PCC 6304</strain>
    </source>
</reference>
<dbReference type="NCBIfam" id="TIGR02304">
    <property type="entry name" value="aden_form_hyp"/>
    <property type="match status" value="1"/>
</dbReference>
<dbReference type="HOGENOM" id="CLU_051010_0_0_3"/>
<gene>
    <name evidence="1" type="ORF">Oscil6304_5375</name>
</gene>
<organism evidence="1 2">
    <name type="scientific">Oscillatoria acuminata PCC 6304</name>
    <dbReference type="NCBI Taxonomy" id="56110"/>
    <lineage>
        <taxon>Bacteria</taxon>
        <taxon>Bacillati</taxon>
        <taxon>Cyanobacteriota</taxon>
        <taxon>Cyanophyceae</taxon>
        <taxon>Oscillatoriophycideae</taxon>
        <taxon>Oscillatoriales</taxon>
        <taxon>Oscillatoriaceae</taxon>
        <taxon>Oscillatoria</taxon>
    </lineage>
</organism>
<proteinExistence type="predicted"/>
<dbReference type="Gene3D" id="3.40.50.12780">
    <property type="entry name" value="N-terminal domain of ligase-like"/>
    <property type="match status" value="1"/>
</dbReference>
<evidence type="ECO:0000313" key="1">
    <source>
        <dbReference type="EMBL" id="AFY84863.1"/>
    </source>
</evidence>
<dbReference type="eggNOG" id="COG1541">
    <property type="taxonomic scope" value="Bacteria"/>
</dbReference>
<dbReference type="PANTHER" id="PTHR36932:SF1">
    <property type="entry name" value="CAPSULAR POLYSACCHARIDE BIOSYNTHESIS PROTEIN"/>
    <property type="match status" value="1"/>
</dbReference>
<accession>K9TR49</accession>